<dbReference type="AlphaFoldDB" id="A0A553JQQ2"/>
<dbReference type="CDD" id="cd06170">
    <property type="entry name" value="LuxR_C_like"/>
    <property type="match status" value="1"/>
</dbReference>
<dbReference type="Gene3D" id="1.10.10.10">
    <property type="entry name" value="Winged helix-like DNA-binding domain superfamily/Winged helix DNA-binding domain"/>
    <property type="match status" value="1"/>
</dbReference>
<dbReference type="PRINTS" id="PR00038">
    <property type="entry name" value="HTHLUXR"/>
</dbReference>
<dbReference type="InterPro" id="IPR000792">
    <property type="entry name" value="Tscrpt_reg_LuxR_C"/>
</dbReference>
<dbReference type="SUPFAM" id="SSF46894">
    <property type="entry name" value="C-terminal effector domain of the bipartite response regulators"/>
    <property type="match status" value="1"/>
</dbReference>
<dbReference type="Proteomes" id="UP000318126">
    <property type="component" value="Unassembled WGS sequence"/>
</dbReference>
<dbReference type="OrthoDB" id="7053960at2"/>
<evidence type="ECO:0000313" key="6">
    <source>
        <dbReference type="Proteomes" id="UP000318126"/>
    </source>
</evidence>
<keyword evidence="2" id="KW-0238">DNA-binding</keyword>
<keyword evidence="3" id="KW-0804">Transcription</keyword>
<dbReference type="RefSeq" id="WP_143564185.1">
    <property type="nucleotide sequence ID" value="NZ_BMPL01000006.1"/>
</dbReference>
<dbReference type="EMBL" id="VKGK01000008">
    <property type="protein sequence ID" value="TRY14786.1"/>
    <property type="molecule type" value="Genomic_DNA"/>
</dbReference>
<keyword evidence="1" id="KW-0805">Transcription regulation</keyword>
<evidence type="ECO:0000256" key="1">
    <source>
        <dbReference type="ARBA" id="ARBA00023015"/>
    </source>
</evidence>
<dbReference type="InterPro" id="IPR036388">
    <property type="entry name" value="WH-like_DNA-bd_sf"/>
</dbReference>
<dbReference type="PANTHER" id="PTHR44688">
    <property type="entry name" value="DNA-BINDING TRANSCRIPTIONAL ACTIVATOR DEVR_DOSR"/>
    <property type="match status" value="1"/>
</dbReference>
<name>A0A553JQQ2_SHEHA</name>
<keyword evidence="6" id="KW-1185">Reference proteome</keyword>
<evidence type="ECO:0000256" key="2">
    <source>
        <dbReference type="ARBA" id="ARBA00023125"/>
    </source>
</evidence>
<evidence type="ECO:0000256" key="3">
    <source>
        <dbReference type="ARBA" id="ARBA00023163"/>
    </source>
</evidence>
<dbReference type="PANTHER" id="PTHR44688:SF16">
    <property type="entry name" value="DNA-BINDING TRANSCRIPTIONAL ACTIVATOR DEVR_DOSR"/>
    <property type="match status" value="1"/>
</dbReference>
<reference evidence="6" key="1">
    <citation type="submission" date="2019-07" db="EMBL/GenBank/DDBJ databases">
        <title>Shewanella sp. YLB-08 draft genomic sequence.</title>
        <authorList>
            <person name="Yu L."/>
        </authorList>
    </citation>
    <scope>NUCLEOTIDE SEQUENCE [LARGE SCALE GENOMIC DNA]</scope>
    <source>
        <strain evidence="6">JCM 20706</strain>
    </source>
</reference>
<comment type="caution">
    <text evidence="5">The sequence shown here is derived from an EMBL/GenBank/DDBJ whole genome shotgun (WGS) entry which is preliminary data.</text>
</comment>
<accession>A0A553JQQ2</accession>
<sequence length="316" mass="35919">MTLTGSENFIRDLYCRASDWEPIAFRAWALEQFANLCSADAALWGTGSYQTYEFHCCKVYGLDSQYGEKLRNSLIYNPMAKTVMKSLNTSIVMSDILPDDEFYSSELYQILFKPYGISRIISTAYKEKSSELYSLISLYRSDESKDFTKEEQQLINRLVQHLVSAGDHNYKLSLPQQGDGEAFAICDRHGYYWHISSGFQQFLSGLESDSVDSSYFPYKIEGPAEIKCDEVMFNIVAAESLFKIEARLIGPLDKLTLRELEIASWLGKGMTFKQVAKALELSPSTVSNHLYRMYQKLGIASRSELVALLKNPVDKS</sequence>
<gene>
    <name evidence="5" type="ORF">FN961_08850</name>
</gene>
<organism evidence="5 6">
    <name type="scientific">Shewanella hanedai</name>
    <name type="common">Alteromonas hanedai</name>
    <dbReference type="NCBI Taxonomy" id="25"/>
    <lineage>
        <taxon>Bacteria</taxon>
        <taxon>Pseudomonadati</taxon>
        <taxon>Pseudomonadota</taxon>
        <taxon>Gammaproteobacteria</taxon>
        <taxon>Alteromonadales</taxon>
        <taxon>Shewanellaceae</taxon>
        <taxon>Shewanella</taxon>
    </lineage>
</organism>
<proteinExistence type="predicted"/>
<dbReference type="SMART" id="SM00421">
    <property type="entry name" value="HTH_LUXR"/>
    <property type="match status" value="1"/>
</dbReference>
<evidence type="ECO:0000313" key="5">
    <source>
        <dbReference type="EMBL" id="TRY14786.1"/>
    </source>
</evidence>
<dbReference type="GO" id="GO:0006355">
    <property type="term" value="P:regulation of DNA-templated transcription"/>
    <property type="evidence" value="ECO:0007669"/>
    <property type="project" value="InterPro"/>
</dbReference>
<dbReference type="InterPro" id="IPR016032">
    <property type="entry name" value="Sig_transdc_resp-reg_C-effctor"/>
</dbReference>
<dbReference type="GO" id="GO:0003677">
    <property type="term" value="F:DNA binding"/>
    <property type="evidence" value="ECO:0007669"/>
    <property type="project" value="UniProtKB-KW"/>
</dbReference>
<evidence type="ECO:0000259" key="4">
    <source>
        <dbReference type="PROSITE" id="PS50043"/>
    </source>
</evidence>
<dbReference type="Pfam" id="PF00196">
    <property type="entry name" value="GerE"/>
    <property type="match status" value="1"/>
</dbReference>
<protein>
    <submittedName>
        <fullName evidence="5">ArsR family transcriptional regulator</fullName>
    </submittedName>
</protein>
<feature type="domain" description="HTH luxR-type" evidence="4">
    <location>
        <begin position="248"/>
        <end position="313"/>
    </location>
</feature>
<dbReference type="PROSITE" id="PS50043">
    <property type="entry name" value="HTH_LUXR_2"/>
    <property type="match status" value="1"/>
</dbReference>